<dbReference type="EMBL" id="HBUE01055647">
    <property type="protein sequence ID" value="CAG6466346.1"/>
    <property type="molecule type" value="Transcribed_RNA"/>
</dbReference>
<protein>
    <submittedName>
        <fullName evidence="1">(northern house mosquito) hypothetical protein</fullName>
    </submittedName>
</protein>
<proteinExistence type="predicted"/>
<reference evidence="1" key="1">
    <citation type="submission" date="2021-05" db="EMBL/GenBank/DDBJ databases">
        <authorList>
            <person name="Alioto T."/>
            <person name="Alioto T."/>
            <person name="Gomez Garrido J."/>
        </authorList>
    </citation>
    <scope>NUCLEOTIDE SEQUENCE</scope>
</reference>
<sequence length="147" mass="17632">MIAKSCRWIGRCAWPACDCGTKSQPETVSRLQRSRKRRARRLSCVTRYDGTRSEVQWRNKRRQQTLIWRILAWRHLDQALVWIAQLANPVPIVRWKVFLRIAQLWSSRLKFALWKRLYKLGQSAISVLQLLQTLKPLRYRIYRTISP</sequence>
<name>A0A8D8FCD4_CULPI</name>
<dbReference type="AlphaFoldDB" id="A0A8D8FCD4"/>
<organism evidence="1">
    <name type="scientific">Culex pipiens</name>
    <name type="common">House mosquito</name>
    <dbReference type="NCBI Taxonomy" id="7175"/>
    <lineage>
        <taxon>Eukaryota</taxon>
        <taxon>Metazoa</taxon>
        <taxon>Ecdysozoa</taxon>
        <taxon>Arthropoda</taxon>
        <taxon>Hexapoda</taxon>
        <taxon>Insecta</taxon>
        <taxon>Pterygota</taxon>
        <taxon>Neoptera</taxon>
        <taxon>Endopterygota</taxon>
        <taxon>Diptera</taxon>
        <taxon>Nematocera</taxon>
        <taxon>Culicoidea</taxon>
        <taxon>Culicidae</taxon>
        <taxon>Culicinae</taxon>
        <taxon>Culicini</taxon>
        <taxon>Culex</taxon>
        <taxon>Culex</taxon>
    </lineage>
</organism>
<accession>A0A8D8FCD4</accession>
<evidence type="ECO:0000313" key="1">
    <source>
        <dbReference type="EMBL" id="CAG6466346.1"/>
    </source>
</evidence>